<dbReference type="Proteomes" id="UP000092578">
    <property type="component" value="Unassembled WGS sequence"/>
</dbReference>
<dbReference type="RefSeq" id="WP_065409596.1">
    <property type="nucleotide sequence ID" value="NZ_MAYT01000003.1"/>
</dbReference>
<evidence type="ECO:0000313" key="1">
    <source>
        <dbReference type="EMBL" id="OCA91950.1"/>
    </source>
</evidence>
<name>A0A1B9B760_9BACI</name>
<comment type="caution">
    <text evidence="1">The sequence shown here is derived from an EMBL/GenBank/DDBJ whole genome shotgun (WGS) entry which is preliminary data.</text>
</comment>
<gene>
    <name evidence="1" type="ORF">A8F95_18745</name>
</gene>
<dbReference type="AlphaFoldDB" id="A0A1B9B760"/>
<organism evidence="1 2">
    <name type="scientific">Pseudobacillus wudalianchiensis</name>
    <dbReference type="NCBI Taxonomy" id="1743143"/>
    <lineage>
        <taxon>Bacteria</taxon>
        <taxon>Bacillati</taxon>
        <taxon>Bacillota</taxon>
        <taxon>Bacilli</taxon>
        <taxon>Bacillales</taxon>
        <taxon>Bacillaceae</taxon>
        <taxon>Pseudobacillus</taxon>
    </lineage>
</organism>
<accession>A0A1B9B760</accession>
<evidence type="ECO:0000313" key="2">
    <source>
        <dbReference type="Proteomes" id="UP000092578"/>
    </source>
</evidence>
<reference evidence="2" key="1">
    <citation type="submission" date="2016-05" db="EMBL/GenBank/DDBJ databases">
        <authorList>
            <person name="Liu B."/>
            <person name="Wang J."/>
            <person name="Zhu Y."/>
            <person name="Liu G."/>
            <person name="Chen Q."/>
            <person name="Chen Z."/>
            <person name="Lan J."/>
            <person name="Che J."/>
            <person name="Ge C."/>
            <person name="Shi H."/>
            <person name="Pan Z."/>
            <person name="Liu X."/>
        </authorList>
    </citation>
    <scope>NUCLEOTIDE SEQUENCE [LARGE SCALE GENOMIC DNA]</scope>
    <source>
        <strain evidence="2">FJAT-27215</strain>
    </source>
</reference>
<sequence length="78" mass="8285">MAFITPMVINVLGFKINTMDNGAVANMGSVQFIDQFVSYKRNQAFGEQNGDLSPVGIPTAAVFDPDGNDSSSVKNSVV</sequence>
<dbReference type="EMBL" id="MAYT01000003">
    <property type="protein sequence ID" value="OCA91950.1"/>
    <property type="molecule type" value="Genomic_DNA"/>
</dbReference>
<proteinExistence type="predicted"/>
<evidence type="ECO:0008006" key="3">
    <source>
        <dbReference type="Google" id="ProtNLM"/>
    </source>
</evidence>
<protein>
    <recommendedName>
        <fullName evidence="3">Spore germination protein</fullName>
    </recommendedName>
</protein>
<keyword evidence="2" id="KW-1185">Reference proteome</keyword>